<keyword evidence="1" id="KW-0472">Membrane</keyword>
<dbReference type="EMBL" id="JACJIK010000001">
    <property type="protein sequence ID" value="MBA9059078.1"/>
    <property type="molecule type" value="Genomic_DNA"/>
</dbReference>
<proteinExistence type="predicted"/>
<dbReference type="Proteomes" id="UP000572670">
    <property type="component" value="Unassembled WGS sequence"/>
</dbReference>
<feature type="transmembrane region" description="Helical" evidence="1">
    <location>
        <begin position="53"/>
        <end position="72"/>
    </location>
</feature>
<evidence type="ECO:0000256" key="1">
    <source>
        <dbReference type="SAM" id="Phobius"/>
    </source>
</evidence>
<keyword evidence="3" id="KW-1185">Reference proteome</keyword>
<sequence>MFGASILIRKRAVAWATLVVLVSLSAIVSYKFKSTITDLQNQGHDIANLSLDGWTWFALALILVASILHVIFETARHRRATNRTD</sequence>
<evidence type="ECO:0000313" key="3">
    <source>
        <dbReference type="Proteomes" id="UP000572670"/>
    </source>
</evidence>
<organism evidence="2 3">
    <name type="scientific">Micrococcus yunnanensis</name>
    <dbReference type="NCBI Taxonomy" id="566027"/>
    <lineage>
        <taxon>Bacteria</taxon>
        <taxon>Bacillati</taxon>
        <taxon>Actinomycetota</taxon>
        <taxon>Actinomycetes</taxon>
        <taxon>Micrococcales</taxon>
        <taxon>Micrococcaceae</taxon>
        <taxon>Micrococcus</taxon>
    </lineage>
</organism>
<gene>
    <name evidence="2" type="ORF">HDA34_000785</name>
</gene>
<evidence type="ECO:0000313" key="2">
    <source>
        <dbReference type="EMBL" id="MBA9059078.1"/>
    </source>
</evidence>
<dbReference type="RefSeq" id="WP_134377518.1">
    <property type="nucleotide sequence ID" value="NZ_BAAAYW010000024.1"/>
</dbReference>
<feature type="transmembrane region" description="Helical" evidence="1">
    <location>
        <begin position="12"/>
        <end position="33"/>
    </location>
</feature>
<dbReference type="GeneID" id="93363132"/>
<keyword evidence="1" id="KW-1133">Transmembrane helix</keyword>
<comment type="caution">
    <text evidence="2">The sequence shown here is derived from an EMBL/GenBank/DDBJ whole genome shotgun (WGS) entry which is preliminary data.</text>
</comment>
<name>A0ABR6CZ88_9MICC</name>
<keyword evidence="1" id="KW-0812">Transmembrane</keyword>
<reference evidence="2 3" key="1">
    <citation type="submission" date="2020-08" db="EMBL/GenBank/DDBJ databases">
        <title>Sequencing the genomes of 1000 actinobacteria strains.</title>
        <authorList>
            <person name="Klenk H.-P."/>
        </authorList>
    </citation>
    <scope>NUCLEOTIDE SEQUENCE [LARGE SCALE GENOMIC DNA]</scope>
    <source>
        <strain evidence="2 3">DSM 21948</strain>
    </source>
</reference>
<protein>
    <submittedName>
        <fullName evidence="2">Heme/copper-type cytochrome/quinol oxidase subunit 1</fullName>
    </submittedName>
</protein>
<accession>A0ABR6CZ88</accession>